<dbReference type="InterPro" id="IPR036388">
    <property type="entry name" value="WH-like_DNA-bd_sf"/>
</dbReference>
<evidence type="ECO:0000313" key="2">
    <source>
        <dbReference type="EMBL" id="RJX47791.1"/>
    </source>
</evidence>
<reference evidence="2 3" key="1">
    <citation type="submission" date="2018-06" db="EMBL/GenBank/DDBJ databases">
        <title>Halonotius sp. F13-13 a new haloarchaeeon isolated from a solar saltern from Isla Cristina, Huelva, Spain.</title>
        <authorList>
            <person name="Duran-Viseras A."/>
            <person name="Sanchez-Porro C."/>
            <person name="Ventosa A."/>
        </authorList>
    </citation>
    <scope>NUCLEOTIDE SEQUENCE [LARGE SCALE GENOMIC DNA]</scope>
    <source>
        <strain evidence="2 3">CECT 7525</strain>
    </source>
</reference>
<dbReference type="AlphaFoldDB" id="A0A3A6Q467"/>
<comment type="caution">
    <text evidence="2">The sequence shown here is derived from an EMBL/GenBank/DDBJ whole genome shotgun (WGS) entry which is preliminary data.</text>
</comment>
<name>A0A3A6Q467_9EURY</name>
<dbReference type="Gene3D" id="1.10.10.10">
    <property type="entry name" value="Winged helix-like DNA-binding domain superfamily/Winged helix DNA-binding domain"/>
    <property type="match status" value="1"/>
</dbReference>
<evidence type="ECO:0000259" key="1">
    <source>
        <dbReference type="Pfam" id="PF24035"/>
    </source>
</evidence>
<gene>
    <name evidence="2" type="ORF">DP106_14060</name>
</gene>
<proteinExistence type="predicted"/>
<sequence length="93" mass="10605">MSGVFKLLSHYRRRVALTYLATQAGTTPVSDVADQIALLEDEHTRDNYERICMSLVHTHLPVLADAGTITYDYDQEVVELRDQGTDVLQYLNY</sequence>
<organism evidence="2 3">
    <name type="scientific">Halonotius pteroides</name>
    <dbReference type="NCBI Taxonomy" id="268735"/>
    <lineage>
        <taxon>Archaea</taxon>
        <taxon>Methanobacteriati</taxon>
        <taxon>Methanobacteriota</taxon>
        <taxon>Stenosarchaea group</taxon>
        <taxon>Halobacteria</taxon>
        <taxon>Halobacteriales</taxon>
        <taxon>Haloferacaceae</taxon>
        <taxon>Halonotius</taxon>
    </lineage>
</organism>
<keyword evidence="3" id="KW-1185">Reference proteome</keyword>
<dbReference type="Proteomes" id="UP000281564">
    <property type="component" value="Unassembled WGS sequence"/>
</dbReference>
<protein>
    <recommendedName>
        <fullName evidence="1">DUF7344 domain-containing protein</fullName>
    </recommendedName>
</protein>
<feature type="domain" description="DUF7344" evidence="1">
    <location>
        <begin position="5"/>
        <end position="79"/>
    </location>
</feature>
<dbReference type="InterPro" id="IPR055768">
    <property type="entry name" value="DUF7344"/>
</dbReference>
<accession>A0A3A6Q467</accession>
<evidence type="ECO:0000313" key="3">
    <source>
        <dbReference type="Proteomes" id="UP000281564"/>
    </source>
</evidence>
<dbReference type="EMBL" id="QMDW01000033">
    <property type="protein sequence ID" value="RJX47791.1"/>
    <property type="molecule type" value="Genomic_DNA"/>
</dbReference>
<dbReference type="Pfam" id="PF24035">
    <property type="entry name" value="DUF7344"/>
    <property type="match status" value="1"/>
</dbReference>